<feature type="coiled-coil region" evidence="7">
    <location>
        <begin position="640"/>
        <end position="671"/>
    </location>
</feature>
<proteinExistence type="predicted"/>
<dbReference type="SUPFAM" id="SSF56112">
    <property type="entry name" value="Protein kinase-like (PK-like)"/>
    <property type="match status" value="1"/>
</dbReference>
<dbReference type="AlphaFoldDB" id="A0A078AFY6"/>
<accession>A0A078AFY6</accession>
<evidence type="ECO:0000256" key="1">
    <source>
        <dbReference type="ARBA" id="ARBA00022527"/>
    </source>
</evidence>
<dbReference type="PANTHER" id="PTHR24351">
    <property type="entry name" value="RIBOSOMAL PROTEIN S6 KINASE"/>
    <property type="match status" value="1"/>
</dbReference>
<protein>
    <submittedName>
        <fullName evidence="10">Camp-dependent protein kinase catalytic</fullName>
    </submittedName>
</protein>
<feature type="binding site" evidence="6">
    <location>
        <position position="89"/>
    </location>
    <ligand>
        <name>ATP</name>
        <dbReference type="ChEBI" id="CHEBI:30616"/>
    </ligand>
</feature>
<dbReference type="InterPro" id="IPR000719">
    <property type="entry name" value="Prot_kinase_dom"/>
</dbReference>
<keyword evidence="5 6" id="KW-0067">ATP-binding</keyword>
<dbReference type="InterPro" id="IPR017441">
    <property type="entry name" value="Protein_kinase_ATP_BS"/>
</dbReference>
<evidence type="ECO:0000256" key="7">
    <source>
        <dbReference type="SAM" id="Coils"/>
    </source>
</evidence>
<name>A0A078AFY6_STYLE</name>
<evidence type="ECO:0000256" key="6">
    <source>
        <dbReference type="PROSITE-ProRule" id="PRU10141"/>
    </source>
</evidence>
<evidence type="ECO:0000256" key="5">
    <source>
        <dbReference type="ARBA" id="ARBA00022840"/>
    </source>
</evidence>
<reference evidence="10 11" key="1">
    <citation type="submission" date="2014-06" db="EMBL/GenBank/DDBJ databases">
        <authorList>
            <person name="Swart Estienne"/>
        </authorList>
    </citation>
    <scope>NUCLEOTIDE SEQUENCE [LARGE SCALE GENOMIC DNA]</scope>
    <source>
        <strain evidence="10 11">130c</strain>
    </source>
</reference>
<evidence type="ECO:0000259" key="9">
    <source>
        <dbReference type="PROSITE" id="PS50011"/>
    </source>
</evidence>
<evidence type="ECO:0000256" key="4">
    <source>
        <dbReference type="ARBA" id="ARBA00022777"/>
    </source>
</evidence>
<gene>
    <name evidence="10" type="primary">Contig2889.g3100</name>
    <name evidence="10" type="ORF">STYLEM_10222</name>
</gene>
<dbReference type="Pfam" id="PF00069">
    <property type="entry name" value="Pkinase"/>
    <property type="match status" value="1"/>
</dbReference>
<evidence type="ECO:0000256" key="8">
    <source>
        <dbReference type="SAM" id="MobiDB-lite"/>
    </source>
</evidence>
<organism evidence="10 11">
    <name type="scientific">Stylonychia lemnae</name>
    <name type="common">Ciliate</name>
    <dbReference type="NCBI Taxonomy" id="5949"/>
    <lineage>
        <taxon>Eukaryota</taxon>
        <taxon>Sar</taxon>
        <taxon>Alveolata</taxon>
        <taxon>Ciliophora</taxon>
        <taxon>Intramacronucleata</taxon>
        <taxon>Spirotrichea</taxon>
        <taxon>Stichotrichia</taxon>
        <taxon>Sporadotrichida</taxon>
        <taxon>Oxytrichidae</taxon>
        <taxon>Stylonychinae</taxon>
        <taxon>Stylonychia</taxon>
    </lineage>
</organism>
<dbReference type="EMBL" id="CCKQ01009705">
    <property type="protein sequence ID" value="CDW81210.1"/>
    <property type="molecule type" value="Genomic_DNA"/>
</dbReference>
<dbReference type="InterPro" id="IPR045270">
    <property type="entry name" value="STKc_AGC"/>
</dbReference>
<dbReference type="FunFam" id="1.10.510.10:FF:000210">
    <property type="entry name" value="Non-specific serine/threonine protein kinase"/>
    <property type="match status" value="1"/>
</dbReference>
<keyword evidence="2" id="KW-0808">Transferase</keyword>
<sequence length="996" mass="115306">MVILEQSQLQSQQLMAKKHLTITYHFSANSMNLSSTQSQSIETGHASKSRKGMPKRMANYDVIKLIGKGGFSKVLLVRQKSSGKLFAMKIINKEMIKQREFCAGGELFYHLQIRRRFTEAQTKFISAQIILALEYLHKNDVLYRDLKVSTIDQFNTYLQPENVLVDIDGNIKLSDFGLSKENFKFNHLSDSFCGSPEYISPEMLLRGLHSRMLDFYQFGALLYEMLTGLPPCYNENKDVMYQQIMKKNPQYPQFLSPDAVNILKGLLQKEPEERLGFKNQFEEIKQHPFYKEINWNAMVKKEFDSKIPNQVKYILRPILGRSYFDTQYLEKLTEELIADLFQENDIKKPSQQNSRQNQQQIQLTYNFKPVQSTLDGIEDESPIKIQDKLKSNQSKEKVHVTGSGNLVFGKSIQNLQSQVQKNNEQKVDMIQSSSPISMSRSIQNQILFSIKTIENNHSNPQTPDYFQSNVKQNQDLSMNDIQPVELQKPISLAKIIKNYENQYLFDDPIGSGQIPQLNVKIQQEDSPSCQTDSSFDDQPLLEEIKIQNMQKHEDEDNPYDFGKLINGDINNYSNEMDGKQRCKSLTPLREINIESQLSQYFDQFNYQVTTKNQSVVQTKPKGAPRKQSQIEQLSNGFLNLKELSKQVIRKRNQLTNTNKKYNELNERYTLNMIKFNEKLNNIVSERKRNLTNKTFEKSTSKVRVSSNQIKSRSLSRNQSQSKIKSQTHTRNPSYLNHNKSQNNGSRNSQGEFQFINLYPKEKKSFQEMIRTIKVIENKVSEDQSEVNSHFNNKMHKLSSVDNQSSSSPSDVYSQMAIAQQSDISRISESHGLQKANDSPLRRIFNQRMNEVRSSIIKPKATNETGQKQKRQSFSIILKDKPVTEYREKQPNMKINILSTEVLDKQKDEVEIQKINLKAGAQTPQYNQMQNRQRKTSSQTIDYNNHPNNKKVNQPKVSSNTMQHSQQMTLIQSSNIPLKLKSGHMKPVRQLSNINKL</sequence>
<feature type="domain" description="Protein kinase" evidence="9">
    <location>
        <begin position="1"/>
        <end position="290"/>
    </location>
</feature>
<evidence type="ECO:0000313" key="11">
    <source>
        <dbReference type="Proteomes" id="UP000039865"/>
    </source>
</evidence>
<evidence type="ECO:0000256" key="2">
    <source>
        <dbReference type="ARBA" id="ARBA00022679"/>
    </source>
</evidence>
<dbReference type="CDD" id="cd05123">
    <property type="entry name" value="STKc_AGC"/>
    <property type="match status" value="1"/>
</dbReference>
<dbReference type="Gene3D" id="1.10.510.10">
    <property type="entry name" value="Transferase(Phosphotransferase) domain 1"/>
    <property type="match status" value="1"/>
</dbReference>
<evidence type="ECO:0000313" key="10">
    <source>
        <dbReference type="EMBL" id="CDW81210.1"/>
    </source>
</evidence>
<keyword evidence="1" id="KW-0723">Serine/threonine-protein kinase</keyword>
<dbReference type="PROSITE" id="PS00107">
    <property type="entry name" value="PROTEIN_KINASE_ATP"/>
    <property type="match status" value="1"/>
</dbReference>
<keyword evidence="7" id="KW-0175">Coiled coil</keyword>
<keyword evidence="4 10" id="KW-0418">Kinase</keyword>
<feature type="region of interest" description="Disordered" evidence="8">
    <location>
        <begin position="921"/>
        <end position="955"/>
    </location>
</feature>
<feature type="compositionally biased region" description="Polar residues" evidence="8">
    <location>
        <begin position="701"/>
        <end position="749"/>
    </location>
</feature>
<dbReference type="Proteomes" id="UP000039865">
    <property type="component" value="Unassembled WGS sequence"/>
</dbReference>
<dbReference type="Gene3D" id="3.30.200.20">
    <property type="entry name" value="Phosphorylase Kinase, domain 1"/>
    <property type="match status" value="2"/>
</dbReference>
<keyword evidence="3 6" id="KW-0547">Nucleotide-binding</keyword>
<keyword evidence="11" id="KW-1185">Reference proteome</keyword>
<dbReference type="PROSITE" id="PS50011">
    <property type="entry name" value="PROTEIN_KINASE_DOM"/>
    <property type="match status" value="1"/>
</dbReference>
<dbReference type="GO" id="GO:0005524">
    <property type="term" value="F:ATP binding"/>
    <property type="evidence" value="ECO:0007669"/>
    <property type="project" value="UniProtKB-UniRule"/>
</dbReference>
<dbReference type="GO" id="GO:0004674">
    <property type="term" value="F:protein serine/threonine kinase activity"/>
    <property type="evidence" value="ECO:0007669"/>
    <property type="project" value="UniProtKB-KW"/>
</dbReference>
<dbReference type="InterPro" id="IPR011009">
    <property type="entry name" value="Kinase-like_dom_sf"/>
</dbReference>
<dbReference type="InParanoid" id="A0A078AFY6"/>
<feature type="region of interest" description="Disordered" evidence="8">
    <location>
        <begin position="696"/>
        <end position="749"/>
    </location>
</feature>
<evidence type="ECO:0000256" key="3">
    <source>
        <dbReference type="ARBA" id="ARBA00022741"/>
    </source>
</evidence>